<dbReference type="RefSeq" id="WP_305907038.1">
    <property type="nucleotide sequence ID" value="NZ_CP157743.1"/>
</dbReference>
<gene>
    <name evidence="1" type="ORF">Q9L42_017995</name>
</gene>
<dbReference type="InterPro" id="IPR027417">
    <property type="entry name" value="P-loop_NTPase"/>
</dbReference>
<proteinExistence type="predicted"/>
<evidence type="ECO:0000313" key="1">
    <source>
        <dbReference type="EMBL" id="XBS20219.1"/>
    </source>
</evidence>
<name>A0AAU7NTE4_9GAMM</name>
<reference evidence="1 2" key="1">
    <citation type="journal article" date="2024" name="Microbiology">
        <title>Methylomarinum rosea sp. nov., a novel halophilic methanotrophic bacterium from the hypersaline Lake Elton.</title>
        <authorList>
            <person name="Suleimanov R.Z."/>
            <person name="Oshkin I.Y."/>
            <person name="Danilova O.V."/>
            <person name="Suzina N.E."/>
            <person name="Dedysh S.N."/>
        </authorList>
    </citation>
    <scope>NUCLEOTIDE SEQUENCE [LARGE SCALE GENOMIC DNA]</scope>
    <source>
        <strain evidence="1 2">Ch1-1</strain>
    </source>
</reference>
<dbReference type="AlphaFoldDB" id="A0AAU7NTE4"/>
<sequence length="55" mass="6114">MFEIAELGHTVKKSIYREKVSLLRTQLLLAQQKLQDCDFPVIILISGVDGGGKGR</sequence>
<dbReference type="Proteomes" id="UP001225378">
    <property type="component" value="Chromosome"/>
</dbReference>
<organism evidence="1 2">
    <name type="scientific">Methylomarinum roseum</name>
    <dbReference type="NCBI Taxonomy" id="3067653"/>
    <lineage>
        <taxon>Bacteria</taxon>
        <taxon>Pseudomonadati</taxon>
        <taxon>Pseudomonadota</taxon>
        <taxon>Gammaproteobacteria</taxon>
        <taxon>Methylococcales</taxon>
        <taxon>Methylococcaceae</taxon>
        <taxon>Methylomarinum</taxon>
    </lineage>
</organism>
<keyword evidence="2" id="KW-1185">Reference proteome</keyword>
<evidence type="ECO:0000313" key="2">
    <source>
        <dbReference type="Proteomes" id="UP001225378"/>
    </source>
</evidence>
<dbReference type="Gene3D" id="3.40.50.300">
    <property type="entry name" value="P-loop containing nucleotide triphosphate hydrolases"/>
    <property type="match status" value="1"/>
</dbReference>
<protein>
    <recommendedName>
        <fullName evidence="3">Polyphosphate kinase-2-related domain-containing protein</fullName>
    </recommendedName>
</protein>
<dbReference type="KEGG" id="mech:Q9L42_017995"/>
<dbReference type="EMBL" id="CP157743">
    <property type="protein sequence ID" value="XBS20219.1"/>
    <property type="molecule type" value="Genomic_DNA"/>
</dbReference>
<evidence type="ECO:0008006" key="3">
    <source>
        <dbReference type="Google" id="ProtNLM"/>
    </source>
</evidence>
<accession>A0AAU7NTE4</accession>